<dbReference type="InterPro" id="IPR051864">
    <property type="entry name" value="NCF2_NOXA1"/>
</dbReference>
<dbReference type="PROSITE" id="PS50005">
    <property type="entry name" value="TPR"/>
    <property type="match status" value="1"/>
</dbReference>
<feature type="region of interest" description="Disordered" evidence="2">
    <location>
        <begin position="184"/>
        <end position="240"/>
    </location>
</feature>
<dbReference type="EMBL" id="CP017554">
    <property type="protein sequence ID" value="AOW01927.1"/>
    <property type="molecule type" value="Genomic_DNA"/>
</dbReference>
<sequence length="712" mass="78718">MLTLQQVVTWLKGVELYSKGDYAPALKQFNQLINSPEYSGEVSKVAHNIAAIYYKMEDHERATKWFVTALQKDPYLCITHFLFGQCLFEQEKYSEAAKEWDKCLEYMRGNTWINYQPLGLNFTLYSCEVMFNKSMAKIYSGDILPGVSDLSRAGKEHKWSADHNRIDKAYIYFNAIKDSLHRATHTTKQSQNDGLQRSKSLSRSKSQNLSRSKSLARSKSMKHKQQQLQDNIRNRSSMGFGANYTNTFDVSQAEKEAAKQLAQQSSGNVGPVGLGIRQSPSMRGSPANRPSPNFNNNGGTPNLGRSQTLGGGGHTQSSQLHRSQTTGHAHSVAEHPHSSANVHRSQSTRAPVTGTSTTEVDLPSTVKMARMNETYKIYQISSEFCLFSIHDNRLKNIVGCEQMASLLRGKDKEISSGGGVVGASSPPPEDSTEFSFVESVGRSDDVDDIYDIDDYYGTPPASTGQRSANQSVNRSGGSIKSNAATVATGSPPARSKPTPIDVDLAREMRKVSFDSSLSTPKLNKLVDKIQGTTRDSVSSTDSIHAPKATKHRVQINYIRPVTAKVCSFVAEECSSPDTPITPIPVKKKAVKDYSTRSPYPDSVASSSYEDETTSWSKSLPLLPNDHAAHKTDQRLRELRERDRREIRDGFIDRDTGMTPPQSHQFDPTNTVAPGRSRNTKFLTVDLDDPNHQGNNGRSKSPGSPMSPFILVT</sequence>
<proteinExistence type="predicted"/>
<organism evidence="3 5">
    <name type="scientific">Yarrowia lipolytica</name>
    <name type="common">Candida lipolytica</name>
    <dbReference type="NCBI Taxonomy" id="4952"/>
    <lineage>
        <taxon>Eukaryota</taxon>
        <taxon>Fungi</taxon>
        <taxon>Dikarya</taxon>
        <taxon>Ascomycota</taxon>
        <taxon>Saccharomycotina</taxon>
        <taxon>Dipodascomycetes</taxon>
        <taxon>Dipodascales</taxon>
        <taxon>Dipodascales incertae sedis</taxon>
        <taxon>Yarrowia</taxon>
    </lineage>
</organism>
<dbReference type="InterPro" id="IPR019734">
    <property type="entry name" value="TPR_rpt"/>
</dbReference>
<feature type="compositionally biased region" description="Polar residues" evidence="2">
    <location>
        <begin position="278"/>
        <end position="308"/>
    </location>
</feature>
<dbReference type="Gene3D" id="1.25.40.10">
    <property type="entry name" value="Tetratricopeptide repeat domain"/>
    <property type="match status" value="1"/>
</dbReference>
<reference evidence="3 5" key="1">
    <citation type="journal article" date="2016" name="PLoS ONE">
        <title>Sequence Assembly of Yarrowia lipolytica Strain W29/CLIB89 Shows Transposable Element Diversity.</title>
        <authorList>
            <person name="Magnan C."/>
            <person name="Yu J."/>
            <person name="Chang I."/>
            <person name="Jahn E."/>
            <person name="Kanomata Y."/>
            <person name="Wu J."/>
            <person name="Zeller M."/>
            <person name="Oakes M."/>
            <person name="Baldi P."/>
            <person name="Sandmeyer S."/>
        </authorList>
    </citation>
    <scope>NUCLEOTIDE SEQUENCE [LARGE SCALE GENOMIC DNA]</scope>
    <source>
        <strain evidence="3">CLIB89</strain>
        <strain evidence="5">CLIB89(W29)</strain>
    </source>
</reference>
<feature type="compositionally biased region" description="Polar residues" evidence="2">
    <location>
        <begin position="338"/>
        <end position="359"/>
    </location>
</feature>
<feature type="region of interest" description="Disordered" evidence="2">
    <location>
        <begin position="588"/>
        <end position="609"/>
    </location>
</feature>
<dbReference type="GeneID" id="2906825"/>
<feature type="compositionally biased region" description="Polar residues" evidence="2">
    <location>
        <begin position="691"/>
        <end position="703"/>
    </location>
</feature>
<feature type="compositionally biased region" description="Polar residues" evidence="2">
    <location>
        <begin position="460"/>
        <end position="488"/>
    </location>
</feature>
<feature type="compositionally biased region" description="Polar residues" evidence="2">
    <location>
        <begin position="315"/>
        <end position="328"/>
    </location>
</feature>
<feature type="region of interest" description="Disordered" evidence="2">
    <location>
        <begin position="651"/>
        <end position="712"/>
    </location>
</feature>
<name>A0A1D8N8G1_YARLL</name>
<dbReference type="eggNOG" id="KOG4225">
    <property type="taxonomic scope" value="Eukaryota"/>
</dbReference>
<evidence type="ECO:0000256" key="2">
    <source>
        <dbReference type="SAM" id="MobiDB-lite"/>
    </source>
</evidence>
<dbReference type="AlphaFoldDB" id="A0A1D8N8G1"/>
<dbReference type="RefSeq" id="XP_501089.1">
    <property type="nucleotide sequence ID" value="XM_501089.1"/>
</dbReference>
<feature type="repeat" description="TPR" evidence="1">
    <location>
        <begin position="43"/>
        <end position="76"/>
    </location>
</feature>
<feature type="region of interest" description="Disordered" evidence="2">
    <location>
        <begin position="412"/>
        <end position="435"/>
    </location>
</feature>
<dbReference type="Proteomes" id="UP000256601">
    <property type="component" value="Unassembled WGS sequence"/>
</dbReference>
<dbReference type="KEGG" id="yli:2906825"/>
<feature type="compositionally biased region" description="Polar residues" evidence="2">
    <location>
        <begin position="658"/>
        <end position="671"/>
    </location>
</feature>
<feature type="compositionally biased region" description="Low complexity" evidence="2">
    <location>
        <begin position="195"/>
        <end position="213"/>
    </location>
</feature>
<dbReference type="InterPro" id="IPR011990">
    <property type="entry name" value="TPR-like_helical_dom_sf"/>
</dbReference>
<evidence type="ECO:0000313" key="4">
    <source>
        <dbReference type="EMBL" id="RDW26782.1"/>
    </source>
</evidence>
<accession>A0A1D8N8G1</accession>
<dbReference type="SMART" id="SM00028">
    <property type="entry name" value="TPR"/>
    <property type="match status" value="2"/>
</dbReference>
<evidence type="ECO:0000313" key="5">
    <source>
        <dbReference type="Proteomes" id="UP000182444"/>
    </source>
</evidence>
<dbReference type="EMBL" id="KZ858974">
    <property type="protein sequence ID" value="RDW26782.1"/>
    <property type="molecule type" value="Genomic_DNA"/>
</dbReference>
<dbReference type="VEuPathDB" id="FungiDB:YALI0_B19184g"/>
<dbReference type="VEuPathDB" id="FungiDB:YALI1_B25136g"/>
<feature type="region of interest" description="Disordered" evidence="2">
    <location>
        <begin position="255"/>
        <end position="359"/>
    </location>
</feature>
<gene>
    <name evidence="4" type="ORF">B0I71DRAFT_130280</name>
    <name evidence="3" type="ORF">YALI1_B25136g</name>
</gene>
<evidence type="ECO:0000313" key="6">
    <source>
        <dbReference type="Proteomes" id="UP000256601"/>
    </source>
</evidence>
<feature type="compositionally biased region" description="Polar residues" evidence="2">
    <location>
        <begin position="226"/>
        <end position="240"/>
    </location>
</feature>
<protein>
    <submittedName>
        <fullName evidence="3">Uncharacterized protein</fullName>
    </submittedName>
</protein>
<evidence type="ECO:0000256" key="1">
    <source>
        <dbReference type="PROSITE-ProRule" id="PRU00339"/>
    </source>
</evidence>
<feature type="compositionally biased region" description="Basic residues" evidence="2">
    <location>
        <begin position="214"/>
        <end position="225"/>
    </location>
</feature>
<reference evidence="4 6" key="2">
    <citation type="submission" date="2018-07" db="EMBL/GenBank/DDBJ databases">
        <title>Draft Genome Assemblies for Five Robust Yarrowia lipolytica Strains Exhibiting High Lipid Production and Pentose Sugar Utilization and Sugar Alcohol Secretion from Undetoxified Lignocellulosic Biomass Hydrolysates.</title>
        <authorList>
            <consortium name="DOE Joint Genome Institute"/>
            <person name="Walker C."/>
            <person name="Ryu S."/>
            <person name="Na H."/>
            <person name="Zane M."/>
            <person name="LaButti K."/>
            <person name="Lipzen A."/>
            <person name="Haridas S."/>
            <person name="Barry K."/>
            <person name="Grigoriev I.V."/>
            <person name="Quarterman J."/>
            <person name="Slininger P."/>
            <person name="Dien B."/>
            <person name="Trinh C.T."/>
        </authorList>
    </citation>
    <scope>NUCLEOTIDE SEQUENCE [LARGE SCALE GENOMIC DNA]</scope>
    <source>
        <strain evidence="4 6">YB392</strain>
    </source>
</reference>
<feature type="region of interest" description="Disordered" evidence="2">
    <location>
        <begin position="451"/>
        <end position="499"/>
    </location>
</feature>
<dbReference type="Proteomes" id="UP000182444">
    <property type="component" value="Chromosome 1B"/>
</dbReference>
<dbReference type="SUPFAM" id="SSF48452">
    <property type="entry name" value="TPR-like"/>
    <property type="match status" value="1"/>
</dbReference>
<evidence type="ECO:0000313" key="3">
    <source>
        <dbReference type="EMBL" id="AOW01927.1"/>
    </source>
</evidence>
<keyword evidence="1" id="KW-0802">TPR repeat</keyword>
<dbReference type="PANTHER" id="PTHR15175:SF0">
    <property type="entry name" value="SH3 DOMAIN-CONTAINING PROTEIN C23A1.17"/>
    <property type="match status" value="1"/>
</dbReference>
<dbReference type="PANTHER" id="PTHR15175">
    <property type="entry name" value="NEUTROPHIL CYTOSOLIC FACTOR 2, NEUTROPHIL NADPH OXIDASE FACTOR 2"/>
    <property type="match status" value="1"/>
</dbReference>
<dbReference type="OrthoDB" id="4089968at2759"/>